<comment type="subcellular location">
    <subcellularLocation>
        <location evidence="1">Cell inner membrane</location>
        <topology evidence="1">Single-pass membrane protein</topology>
    </subcellularLocation>
</comment>
<evidence type="ECO:0000256" key="7">
    <source>
        <dbReference type="ARBA" id="ARBA00022989"/>
    </source>
</evidence>
<dbReference type="GO" id="GO:0015628">
    <property type="term" value="P:protein secretion by the type II secretion system"/>
    <property type="evidence" value="ECO:0007669"/>
    <property type="project" value="InterPro"/>
</dbReference>
<dbReference type="RefSeq" id="WP_420093120.1">
    <property type="nucleotide sequence ID" value="NZ_LSTO01000001.1"/>
</dbReference>
<gene>
    <name evidence="13" type="ORF">AYR66_04740</name>
</gene>
<dbReference type="SUPFAM" id="SSF54523">
    <property type="entry name" value="Pili subunits"/>
    <property type="match status" value="1"/>
</dbReference>
<name>A0A254TMY2_9BURK</name>
<dbReference type="NCBIfam" id="TIGR02532">
    <property type="entry name" value="IV_pilin_GFxxxE"/>
    <property type="match status" value="1"/>
</dbReference>
<sequence>MVKPSNLQQRVARCTPARGFTLLELLVVLVIAGILLGMVGLNAMQGERQVLQGEAQRVALLLQLARDEAIVRNRPIAFEAEPERYRFLIRDGNKWQALTQDDLLREREFPRGPIALSIDPPTAAESNPMRVVFGREPVDKPFILTFTLGDASVAIHADGVGHFVVE</sequence>
<evidence type="ECO:0000256" key="8">
    <source>
        <dbReference type="ARBA" id="ARBA00023136"/>
    </source>
</evidence>
<keyword evidence="7 11" id="KW-1133">Transmembrane helix</keyword>
<dbReference type="Pfam" id="PF12019">
    <property type="entry name" value="GspH"/>
    <property type="match status" value="1"/>
</dbReference>
<accession>A0A254TMY2</accession>
<keyword evidence="5" id="KW-0997">Cell inner membrane</keyword>
<proteinExistence type="inferred from homology"/>
<evidence type="ECO:0000256" key="5">
    <source>
        <dbReference type="ARBA" id="ARBA00022519"/>
    </source>
</evidence>
<dbReference type="InterPro" id="IPR012902">
    <property type="entry name" value="N_methyl_site"/>
</dbReference>
<keyword evidence="6 11" id="KW-0812">Transmembrane</keyword>
<evidence type="ECO:0000256" key="6">
    <source>
        <dbReference type="ARBA" id="ARBA00022692"/>
    </source>
</evidence>
<feature type="transmembrane region" description="Helical" evidence="11">
    <location>
        <begin position="20"/>
        <end position="41"/>
    </location>
</feature>
<evidence type="ECO:0000256" key="3">
    <source>
        <dbReference type="ARBA" id="ARBA00022475"/>
    </source>
</evidence>
<dbReference type="Proteomes" id="UP000197535">
    <property type="component" value="Unassembled WGS sequence"/>
</dbReference>
<dbReference type="GO" id="GO:0015627">
    <property type="term" value="C:type II protein secretion system complex"/>
    <property type="evidence" value="ECO:0007669"/>
    <property type="project" value="InterPro"/>
</dbReference>
<dbReference type="InterPro" id="IPR022346">
    <property type="entry name" value="T2SS_GspH"/>
</dbReference>
<dbReference type="PROSITE" id="PS00409">
    <property type="entry name" value="PROKAR_NTER_METHYL"/>
    <property type="match status" value="1"/>
</dbReference>
<dbReference type="InterPro" id="IPR045584">
    <property type="entry name" value="Pilin-like"/>
</dbReference>
<evidence type="ECO:0000256" key="9">
    <source>
        <dbReference type="ARBA" id="ARBA00025772"/>
    </source>
</evidence>
<comment type="similarity">
    <text evidence="9">Belongs to the GSP H family.</text>
</comment>
<dbReference type="Pfam" id="PF07963">
    <property type="entry name" value="N_methyl"/>
    <property type="match status" value="1"/>
</dbReference>
<dbReference type="AlphaFoldDB" id="A0A254TMY2"/>
<keyword evidence="3" id="KW-1003">Cell membrane</keyword>
<protein>
    <recommendedName>
        <fullName evidence="2">Type II secretion system protein H</fullName>
    </recommendedName>
    <alternativeName>
        <fullName evidence="10">General secretion pathway protein H</fullName>
    </alternativeName>
</protein>
<keyword evidence="8 11" id="KW-0472">Membrane</keyword>
<feature type="domain" description="General secretion pathway GspH" evidence="12">
    <location>
        <begin position="54"/>
        <end position="153"/>
    </location>
</feature>
<evidence type="ECO:0000259" key="12">
    <source>
        <dbReference type="Pfam" id="PF12019"/>
    </source>
</evidence>
<organism evidence="13 14">
    <name type="scientific">Noviherbaspirillum denitrificans</name>
    <dbReference type="NCBI Taxonomy" id="1968433"/>
    <lineage>
        <taxon>Bacteria</taxon>
        <taxon>Pseudomonadati</taxon>
        <taxon>Pseudomonadota</taxon>
        <taxon>Betaproteobacteria</taxon>
        <taxon>Burkholderiales</taxon>
        <taxon>Oxalobacteraceae</taxon>
        <taxon>Noviherbaspirillum</taxon>
    </lineage>
</organism>
<dbReference type="EMBL" id="LSTO01000001">
    <property type="protein sequence ID" value="OWW22712.1"/>
    <property type="molecule type" value="Genomic_DNA"/>
</dbReference>
<reference evidence="13 14" key="1">
    <citation type="submission" date="2016-02" db="EMBL/GenBank/DDBJ databases">
        <authorList>
            <person name="Wen L."/>
            <person name="He K."/>
            <person name="Yang H."/>
        </authorList>
    </citation>
    <scope>NUCLEOTIDE SEQUENCE [LARGE SCALE GENOMIC DNA]</scope>
    <source>
        <strain evidence="13 14">TSA40</strain>
    </source>
</reference>
<evidence type="ECO:0000256" key="10">
    <source>
        <dbReference type="ARBA" id="ARBA00030775"/>
    </source>
</evidence>
<dbReference type="GO" id="GO:0005886">
    <property type="term" value="C:plasma membrane"/>
    <property type="evidence" value="ECO:0007669"/>
    <property type="project" value="UniProtKB-SubCell"/>
</dbReference>
<keyword evidence="14" id="KW-1185">Reference proteome</keyword>
<evidence type="ECO:0000313" key="14">
    <source>
        <dbReference type="Proteomes" id="UP000197535"/>
    </source>
</evidence>
<evidence type="ECO:0000313" key="13">
    <source>
        <dbReference type="EMBL" id="OWW22712.1"/>
    </source>
</evidence>
<evidence type="ECO:0000256" key="11">
    <source>
        <dbReference type="SAM" id="Phobius"/>
    </source>
</evidence>
<evidence type="ECO:0000256" key="1">
    <source>
        <dbReference type="ARBA" id="ARBA00004377"/>
    </source>
</evidence>
<evidence type="ECO:0000256" key="4">
    <source>
        <dbReference type="ARBA" id="ARBA00022481"/>
    </source>
</evidence>
<comment type="caution">
    <text evidence="13">The sequence shown here is derived from an EMBL/GenBank/DDBJ whole genome shotgun (WGS) entry which is preliminary data.</text>
</comment>
<keyword evidence="4" id="KW-0488">Methylation</keyword>
<dbReference type="Gene3D" id="3.55.40.10">
    <property type="entry name" value="minor pseudopilin epsh domain"/>
    <property type="match status" value="1"/>
</dbReference>
<evidence type="ECO:0000256" key="2">
    <source>
        <dbReference type="ARBA" id="ARBA00021549"/>
    </source>
</evidence>